<organism evidence="1">
    <name type="scientific">marine sediment metagenome</name>
    <dbReference type="NCBI Taxonomy" id="412755"/>
    <lineage>
        <taxon>unclassified sequences</taxon>
        <taxon>metagenomes</taxon>
        <taxon>ecological metagenomes</taxon>
    </lineage>
</organism>
<evidence type="ECO:0008006" key="2">
    <source>
        <dbReference type="Google" id="ProtNLM"/>
    </source>
</evidence>
<name>X1RNX8_9ZZZZ</name>
<dbReference type="Gene3D" id="3.40.50.720">
    <property type="entry name" value="NAD(P)-binding Rossmann-like Domain"/>
    <property type="match status" value="1"/>
</dbReference>
<evidence type="ECO:0000313" key="1">
    <source>
        <dbReference type="EMBL" id="GAI64870.1"/>
    </source>
</evidence>
<accession>X1RNX8</accession>
<gene>
    <name evidence="1" type="ORF">S12H4_08379</name>
</gene>
<dbReference type="SUPFAM" id="SSF51735">
    <property type="entry name" value="NAD(P)-binding Rossmann-fold domains"/>
    <property type="match status" value="1"/>
</dbReference>
<comment type="caution">
    <text evidence="1">The sequence shown here is derived from an EMBL/GenBank/DDBJ whole genome shotgun (WGS) entry which is preliminary data.</text>
</comment>
<sequence length="41" mass="4521">MKTVLITGSNGLLGQKLIEFLVNQPDCRVIATSKNPNRITH</sequence>
<dbReference type="EMBL" id="BARW01003232">
    <property type="protein sequence ID" value="GAI64870.1"/>
    <property type="molecule type" value="Genomic_DNA"/>
</dbReference>
<feature type="non-terminal residue" evidence="1">
    <location>
        <position position="41"/>
    </location>
</feature>
<proteinExistence type="predicted"/>
<dbReference type="InterPro" id="IPR036291">
    <property type="entry name" value="NAD(P)-bd_dom_sf"/>
</dbReference>
<reference evidence="1" key="1">
    <citation type="journal article" date="2014" name="Front. Microbiol.">
        <title>High frequency of phylogenetically diverse reductive dehalogenase-homologous genes in deep subseafloor sedimentary metagenomes.</title>
        <authorList>
            <person name="Kawai M."/>
            <person name="Futagami T."/>
            <person name="Toyoda A."/>
            <person name="Takaki Y."/>
            <person name="Nishi S."/>
            <person name="Hori S."/>
            <person name="Arai W."/>
            <person name="Tsubouchi T."/>
            <person name="Morono Y."/>
            <person name="Uchiyama I."/>
            <person name="Ito T."/>
            <person name="Fujiyama A."/>
            <person name="Inagaki F."/>
            <person name="Takami H."/>
        </authorList>
    </citation>
    <scope>NUCLEOTIDE SEQUENCE</scope>
    <source>
        <strain evidence="1">Expedition CK06-06</strain>
    </source>
</reference>
<dbReference type="AlphaFoldDB" id="X1RNX8"/>
<protein>
    <recommendedName>
        <fullName evidence="2">NAD-dependent epimerase/dehydratase domain-containing protein</fullName>
    </recommendedName>
</protein>